<keyword evidence="8 12" id="KW-1133">Transmembrane helix</keyword>
<keyword evidence="9" id="KW-0902">Two-component regulatory system</keyword>
<evidence type="ECO:0000256" key="2">
    <source>
        <dbReference type="ARBA" id="ARBA00004651"/>
    </source>
</evidence>
<dbReference type="Proteomes" id="UP001595987">
    <property type="component" value="Unassembled WGS sequence"/>
</dbReference>
<evidence type="ECO:0000256" key="11">
    <source>
        <dbReference type="SAM" id="Coils"/>
    </source>
</evidence>
<evidence type="ECO:0000256" key="1">
    <source>
        <dbReference type="ARBA" id="ARBA00000085"/>
    </source>
</evidence>
<evidence type="ECO:0000256" key="3">
    <source>
        <dbReference type="ARBA" id="ARBA00012438"/>
    </source>
</evidence>
<evidence type="ECO:0000313" key="14">
    <source>
        <dbReference type="EMBL" id="MFC4652022.1"/>
    </source>
</evidence>
<dbReference type="SUPFAM" id="SSF55874">
    <property type="entry name" value="ATPase domain of HSP90 chaperone/DNA topoisomerase II/histidine kinase"/>
    <property type="match status" value="1"/>
</dbReference>
<dbReference type="GO" id="GO:0016301">
    <property type="term" value="F:kinase activity"/>
    <property type="evidence" value="ECO:0007669"/>
    <property type="project" value="UniProtKB-KW"/>
</dbReference>
<evidence type="ECO:0000259" key="13">
    <source>
        <dbReference type="PROSITE" id="PS50109"/>
    </source>
</evidence>
<dbReference type="RefSeq" id="WP_213533546.1">
    <property type="nucleotide sequence ID" value="NZ_BOVQ01000002.1"/>
</dbReference>
<evidence type="ECO:0000256" key="8">
    <source>
        <dbReference type="ARBA" id="ARBA00022989"/>
    </source>
</evidence>
<evidence type="ECO:0000256" key="4">
    <source>
        <dbReference type="ARBA" id="ARBA00022475"/>
    </source>
</evidence>
<keyword evidence="5" id="KW-0808">Transferase</keyword>
<evidence type="ECO:0000256" key="5">
    <source>
        <dbReference type="ARBA" id="ARBA00022679"/>
    </source>
</evidence>
<feature type="domain" description="Histidine kinase" evidence="13">
    <location>
        <begin position="97"/>
        <end position="295"/>
    </location>
</feature>
<keyword evidence="11" id="KW-0175">Coiled coil</keyword>
<comment type="subcellular location">
    <subcellularLocation>
        <location evidence="2">Cell membrane</location>
        <topology evidence="2">Multi-pass membrane protein</topology>
    </subcellularLocation>
</comment>
<dbReference type="Gene3D" id="3.30.565.10">
    <property type="entry name" value="Histidine kinase-like ATPase, C-terminal domain"/>
    <property type="match status" value="1"/>
</dbReference>
<dbReference type="EMBL" id="JBHSGD010000004">
    <property type="protein sequence ID" value="MFC4652022.1"/>
    <property type="molecule type" value="Genomic_DNA"/>
</dbReference>
<evidence type="ECO:0000256" key="7">
    <source>
        <dbReference type="ARBA" id="ARBA00022777"/>
    </source>
</evidence>
<keyword evidence="4" id="KW-1003">Cell membrane</keyword>
<dbReference type="EC" id="2.7.13.3" evidence="3"/>
<dbReference type="PANTHER" id="PTHR45453:SF2">
    <property type="entry name" value="HISTIDINE KINASE"/>
    <property type="match status" value="1"/>
</dbReference>
<dbReference type="PANTHER" id="PTHR45453">
    <property type="entry name" value="PHOSPHATE REGULON SENSOR PROTEIN PHOR"/>
    <property type="match status" value="1"/>
</dbReference>
<protein>
    <recommendedName>
        <fullName evidence="3">histidine kinase</fullName>
        <ecNumber evidence="3">2.7.13.3</ecNumber>
    </recommendedName>
</protein>
<keyword evidence="7 14" id="KW-0418">Kinase</keyword>
<dbReference type="SMART" id="SM00387">
    <property type="entry name" value="HATPase_c"/>
    <property type="match status" value="1"/>
</dbReference>
<evidence type="ECO:0000256" key="12">
    <source>
        <dbReference type="SAM" id="Phobius"/>
    </source>
</evidence>
<evidence type="ECO:0000313" key="15">
    <source>
        <dbReference type="Proteomes" id="UP001595987"/>
    </source>
</evidence>
<dbReference type="InterPro" id="IPR050351">
    <property type="entry name" value="BphY/WalK/GraS-like"/>
</dbReference>
<sequence>MLWFKFLRAKLPQIIVFLFILGIYIVSFLLWHLPIWTLLNSSLFALIIYIIYIISSYFHWKSLQEKMENLIEKNKELHEQIEKKELADKEFTDIIRVWSHQMKVPLSAIDLMVQTQVNTEELQAQVFSLENYLKILLEYQRITNLSTDFRFEKFSVMALSKELIKKYSTFFIQKQLSVNFDMTEDWMVTSDKRWFSLGLEQLINNAVKYTKTGSVTLHISPEEIIIQDTGIGILAEDLPRLFEHGFTGYNGRIQQKSTGLGLYLTKMIFDKLEFSIDIDSQVGSGTSVTVKKMIE</sequence>
<comment type="catalytic activity">
    <reaction evidence="1">
        <text>ATP + protein L-histidine = ADP + protein N-phospho-L-histidine.</text>
        <dbReference type="EC" id="2.7.13.3"/>
    </reaction>
</comment>
<evidence type="ECO:0000256" key="9">
    <source>
        <dbReference type="ARBA" id="ARBA00023012"/>
    </source>
</evidence>
<dbReference type="InterPro" id="IPR036890">
    <property type="entry name" value="HATPase_C_sf"/>
</dbReference>
<accession>A0ABV9JBA5</accession>
<evidence type="ECO:0000256" key="6">
    <source>
        <dbReference type="ARBA" id="ARBA00022692"/>
    </source>
</evidence>
<organism evidence="14 15">
    <name type="scientific">Lactococcus nasutitermitis</name>
    <dbReference type="NCBI Taxonomy" id="1652957"/>
    <lineage>
        <taxon>Bacteria</taxon>
        <taxon>Bacillati</taxon>
        <taxon>Bacillota</taxon>
        <taxon>Bacilli</taxon>
        <taxon>Lactobacillales</taxon>
        <taxon>Streptococcaceae</taxon>
        <taxon>Lactococcus</taxon>
    </lineage>
</organism>
<feature type="transmembrane region" description="Helical" evidence="12">
    <location>
        <begin position="39"/>
        <end position="60"/>
    </location>
</feature>
<comment type="caution">
    <text evidence="14">The sequence shown here is derived from an EMBL/GenBank/DDBJ whole genome shotgun (WGS) entry which is preliminary data.</text>
</comment>
<dbReference type="InterPro" id="IPR005467">
    <property type="entry name" value="His_kinase_dom"/>
</dbReference>
<dbReference type="PROSITE" id="PS50109">
    <property type="entry name" value="HIS_KIN"/>
    <property type="match status" value="1"/>
</dbReference>
<gene>
    <name evidence="14" type="ORF">ACFO26_03800</name>
</gene>
<dbReference type="Pfam" id="PF02518">
    <property type="entry name" value="HATPase_c"/>
    <property type="match status" value="1"/>
</dbReference>
<feature type="coiled-coil region" evidence="11">
    <location>
        <begin position="60"/>
        <end position="87"/>
    </location>
</feature>
<name>A0ABV9JBA5_9LACT</name>
<reference evidence="15" key="1">
    <citation type="journal article" date="2019" name="Int. J. Syst. Evol. Microbiol.">
        <title>The Global Catalogue of Microorganisms (GCM) 10K type strain sequencing project: providing services to taxonomists for standard genome sequencing and annotation.</title>
        <authorList>
            <consortium name="The Broad Institute Genomics Platform"/>
            <consortium name="The Broad Institute Genome Sequencing Center for Infectious Disease"/>
            <person name="Wu L."/>
            <person name="Ma J."/>
        </authorList>
    </citation>
    <scope>NUCLEOTIDE SEQUENCE [LARGE SCALE GENOMIC DNA]</scope>
    <source>
        <strain evidence="15">CCUG 63287</strain>
    </source>
</reference>
<dbReference type="Gene3D" id="1.10.287.130">
    <property type="match status" value="1"/>
</dbReference>
<dbReference type="InterPro" id="IPR003594">
    <property type="entry name" value="HATPase_dom"/>
</dbReference>
<keyword evidence="10 12" id="KW-0472">Membrane</keyword>
<evidence type="ECO:0000256" key="10">
    <source>
        <dbReference type="ARBA" id="ARBA00023136"/>
    </source>
</evidence>
<keyword evidence="6 12" id="KW-0812">Transmembrane</keyword>
<proteinExistence type="predicted"/>
<feature type="transmembrane region" description="Helical" evidence="12">
    <location>
        <begin position="12"/>
        <end position="33"/>
    </location>
</feature>
<keyword evidence="15" id="KW-1185">Reference proteome</keyword>